<evidence type="ECO:0000259" key="4">
    <source>
        <dbReference type="Pfam" id="PF02230"/>
    </source>
</evidence>
<dbReference type="Pfam" id="PF02230">
    <property type="entry name" value="Abhydrolase_2"/>
    <property type="match status" value="1"/>
</dbReference>
<gene>
    <name evidence="5" type="ORF">EDD28_2344</name>
</gene>
<sequence length="226" mass="23268">MALTIDDAATVRRTSPSPPASSAASDGTGRPLLVVLHGYGASERDLLPLWPHLGFDGETVFLRAPLALGPGAWAWFPLPSLEAIELPSLPAVREAADALLSWLAAHAAGRRVVLAGFSQGSTVALQALRTAPELVAGVVVLSGFVAGVGDAATAEDDARLAALDPRVPAFFGHGTADPVIPPVATELTGEWLTAHTDLVERAYPGLPHAIDGTELADVRAFLAGIA</sequence>
<organism evidence="5 6">
    <name type="scientific">Salana multivorans</name>
    <dbReference type="NCBI Taxonomy" id="120377"/>
    <lineage>
        <taxon>Bacteria</taxon>
        <taxon>Bacillati</taxon>
        <taxon>Actinomycetota</taxon>
        <taxon>Actinomycetes</taxon>
        <taxon>Micrococcales</taxon>
        <taxon>Beutenbergiaceae</taxon>
        <taxon>Salana</taxon>
    </lineage>
</organism>
<dbReference type="SUPFAM" id="SSF53474">
    <property type="entry name" value="alpha/beta-Hydrolases"/>
    <property type="match status" value="1"/>
</dbReference>
<evidence type="ECO:0000313" key="5">
    <source>
        <dbReference type="EMBL" id="ROR97738.1"/>
    </source>
</evidence>
<evidence type="ECO:0000256" key="2">
    <source>
        <dbReference type="ARBA" id="ARBA00022801"/>
    </source>
</evidence>
<comment type="similarity">
    <text evidence="1">Belongs to the AB hydrolase superfamily. AB hydrolase 2 family.</text>
</comment>
<protein>
    <submittedName>
        <fullName evidence="5">Phospholipase/carboxylesterase</fullName>
    </submittedName>
</protein>
<dbReference type="InterPro" id="IPR050565">
    <property type="entry name" value="LYPA1-2/EST-like"/>
</dbReference>
<keyword evidence="2" id="KW-0378">Hydrolase</keyword>
<dbReference type="AlphaFoldDB" id="A0A3N2DDK1"/>
<reference evidence="5 6" key="1">
    <citation type="submission" date="2018-11" db="EMBL/GenBank/DDBJ databases">
        <title>Sequencing the genomes of 1000 actinobacteria strains.</title>
        <authorList>
            <person name="Klenk H.-P."/>
        </authorList>
    </citation>
    <scope>NUCLEOTIDE SEQUENCE [LARGE SCALE GENOMIC DNA]</scope>
    <source>
        <strain evidence="5 6">DSM 13521</strain>
    </source>
</reference>
<dbReference type="Gene3D" id="3.40.50.1820">
    <property type="entry name" value="alpha/beta hydrolase"/>
    <property type="match status" value="1"/>
</dbReference>
<feature type="domain" description="Phospholipase/carboxylesterase/thioesterase" evidence="4">
    <location>
        <begin position="30"/>
        <end position="223"/>
    </location>
</feature>
<comment type="caution">
    <text evidence="5">The sequence shown here is derived from an EMBL/GenBank/DDBJ whole genome shotgun (WGS) entry which is preliminary data.</text>
</comment>
<dbReference type="PANTHER" id="PTHR10655:SF17">
    <property type="entry name" value="LYSOPHOSPHOLIPASE-LIKE PROTEIN 1"/>
    <property type="match status" value="1"/>
</dbReference>
<keyword evidence="6" id="KW-1185">Reference proteome</keyword>
<dbReference type="GO" id="GO:0016787">
    <property type="term" value="F:hydrolase activity"/>
    <property type="evidence" value="ECO:0007669"/>
    <property type="project" value="UniProtKB-KW"/>
</dbReference>
<dbReference type="EMBL" id="RKHQ01000001">
    <property type="protein sequence ID" value="ROR97738.1"/>
    <property type="molecule type" value="Genomic_DNA"/>
</dbReference>
<evidence type="ECO:0000256" key="3">
    <source>
        <dbReference type="SAM" id="MobiDB-lite"/>
    </source>
</evidence>
<dbReference type="RefSeq" id="WP_123739738.1">
    <property type="nucleotide sequence ID" value="NZ_RKHQ01000001.1"/>
</dbReference>
<dbReference type="PANTHER" id="PTHR10655">
    <property type="entry name" value="LYSOPHOSPHOLIPASE-RELATED"/>
    <property type="match status" value="1"/>
</dbReference>
<dbReference type="InterPro" id="IPR003140">
    <property type="entry name" value="PLipase/COase/thioEstase"/>
</dbReference>
<accession>A0A3N2DDK1</accession>
<evidence type="ECO:0000256" key="1">
    <source>
        <dbReference type="ARBA" id="ARBA00006499"/>
    </source>
</evidence>
<dbReference type="Proteomes" id="UP000275356">
    <property type="component" value="Unassembled WGS sequence"/>
</dbReference>
<dbReference type="OrthoDB" id="9780848at2"/>
<proteinExistence type="inferred from homology"/>
<evidence type="ECO:0000313" key="6">
    <source>
        <dbReference type="Proteomes" id="UP000275356"/>
    </source>
</evidence>
<feature type="region of interest" description="Disordered" evidence="3">
    <location>
        <begin position="1"/>
        <end position="26"/>
    </location>
</feature>
<dbReference type="InterPro" id="IPR029058">
    <property type="entry name" value="AB_hydrolase_fold"/>
</dbReference>
<name>A0A3N2DDK1_9MICO</name>